<reference evidence="3 4" key="1">
    <citation type="submission" date="2020-08" db="EMBL/GenBank/DDBJ databases">
        <title>Genomic Encyclopedia of Type Strains, Phase III (KMG-III): the genomes of soil and plant-associated and newly described type strains.</title>
        <authorList>
            <person name="Whitman W."/>
        </authorList>
    </citation>
    <scope>NUCLEOTIDE SEQUENCE [LARGE SCALE GENOMIC DNA]</scope>
    <source>
        <strain evidence="3 4">CECT 5862</strain>
    </source>
</reference>
<dbReference type="PANTHER" id="PTHR10264">
    <property type="entry name" value="BAND 7 PROTEIN-RELATED"/>
    <property type="match status" value="1"/>
</dbReference>
<dbReference type="GO" id="GO:0005886">
    <property type="term" value="C:plasma membrane"/>
    <property type="evidence" value="ECO:0007669"/>
    <property type="project" value="InterPro"/>
</dbReference>
<keyword evidence="3" id="KW-0378">Hydrolase</keyword>
<keyword evidence="3" id="KW-0645">Protease</keyword>
<dbReference type="Gene3D" id="3.30.479.30">
    <property type="entry name" value="Band 7 domain"/>
    <property type="match status" value="1"/>
</dbReference>
<gene>
    <name evidence="3" type="ORF">FHS18_004087</name>
</gene>
<dbReference type="SMART" id="SM00244">
    <property type="entry name" value="PHB"/>
    <property type="match status" value="1"/>
</dbReference>
<organism evidence="3 4">
    <name type="scientific">Paenibacillus phyllosphaerae</name>
    <dbReference type="NCBI Taxonomy" id="274593"/>
    <lineage>
        <taxon>Bacteria</taxon>
        <taxon>Bacillati</taxon>
        <taxon>Bacillota</taxon>
        <taxon>Bacilli</taxon>
        <taxon>Bacillales</taxon>
        <taxon>Paenibacillaceae</taxon>
        <taxon>Paenibacillus</taxon>
    </lineage>
</organism>
<dbReference type="InterPro" id="IPR043202">
    <property type="entry name" value="Band-7_stomatin-like"/>
</dbReference>
<dbReference type="GO" id="GO:0008233">
    <property type="term" value="F:peptidase activity"/>
    <property type="evidence" value="ECO:0007669"/>
    <property type="project" value="UniProtKB-KW"/>
</dbReference>
<proteinExistence type="inferred from homology"/>
<dbReference type="InterPro" id="IPR001107">
    <property type="entry name" value="Band_7"/>
</dbReference>
<dbReference type="EMBL" id="JACHXK010000010">
    <property type="protein sequence ID" value="MBB3112009.1"/>
    <property type="molecule type" value="Genomic_DNA"/>
</dbReference>
<evidence type="ECO:0000313" key="3">
    <source>
        <dbReference type="EMBL" id="MBB3112009.1"/>
    </source>
</evidence>
<comment type="caution">
    <text evidence="3">The sequence shown here is derived from an EMBL/GenBank/DDBJ whole genome shotgun (WGS) entry which is preliminary data.</text>
</comment>
<dbReference type="InterPro" id="IPR001972">
    <property type="entry name" value="Stomatin_HflK_fam"/>
</dbReference>
<dbReference type="AlphaFoldDB" id="A0A7W5B073"/>
<dbReference type="InterPro" id="IPR036013">
    <property type="entry name" value="Band_7/SPFH_dom_sf"/>
</dbReference>
<dbReference type="CDD" id="cd13438">
    <property type="entry name" value="SPFH_eoslipins_u2"/>
    <property type="match status" value="1"/>
</dbReference>
<name>A0A7W5B073_9BACL</name>
<dbReference type="Pfam" id="PF01145">
    <property type="entry name" value="Band_7"/>
    <property type="match status" value="1"/>
</dbReference>
<sequence>MYTNIIIQADERGLLFEKGQYKKVLPPGSYRIWKLRSQTVTVVKVTEPFEVKGMELPLFLQDRNLTRELEVVEVSDHELALHYIDGKFHRLLTAGRYAFWTVLQRHHVVRADLRNPELGPEIDKAIIPRLHAYISVLDVASYERGYLYYNHVLQRELMPGKYYFWRTGAVQPVVKTIDLRQQQLDLNGQEMMTEDKITLRLNFVCQYRIVDPMRSLEMKAFEEQIYIQLQLVLREYVGTLKLDELLRSKQEVAAFVLERLNAKSEEYGISFRSAGVKDIILPGEIRDILNTVLLAEKKAQATLITRREETASTRSLLNTAKLMDENKTLYRLKELEFLEKICEKIGTISLSGGSNLLERLNTLLGASAVEATKEA</sequence>
<keyword evidence="4" id="KW-1185">Reference proteome</keyword>
<evidence type="ECO:0000256" key="1">
    <source>
        <dbReference type="ARBA" id="ARBA00008164"/>
    </source>
</evidence>
<evidence type="ECO:0000313" key="4">
    <source>
        <dbReference type="Proteomes" id="UP000570361"/>
    </source>
</evidence>
<dbReference type="GO" id="GO:0006508">
    <property type="term" value="P:proteolysis"/>
    <property type="evidence" value="ECO:0007669"/>
    <property type="project" value="UniProtKB-KW"/>
</dbReference>
<feature type="domain" description="Band 7" evidence="2">
    <location>
        <begin position="134"/>
        <end position="293"/>
    </location>
</feature>
<comment type="similarity">
    <text evidence="1">Belongs to the band 7/mec-2 family.</text>
</comment>
<dbReference type="Proteomes" id="UP000570361">
    <property type="component" value="Unassembled WGS sequence"/>
</dbReference>
<protein>
    <submittedName>
        <fullName evidence="3">Regulator of protease activity HflC (Stomatin/prohibitin superfamily)</fullName>
    </submittedName>
</protein>
<dbReference type="PRINTS" id="PR00721">
    <property type="entry name" value="STOMATIN"/>
</dbReference>
<dbReference type="PANTHER" id="PTHR10264:SF83">
    <property type="entry name" value="BLL5629 PROTEIN"/>
    <property type="match status" value="1"/>
</dbReference>
<dbReference type="SUPFAM" id="SSF117892">
    <property type="entry name" value="Band 7/SPFH domain"/>
    <property type="match status" value="1"/>
</dbReference>
<evidence type="ECO:0000259" key="2">
    <source>
        <dbReference type="SMART" id="SM00244"/>
    </source>
</evidence>
<accession>A0A7W5B073</accession>
<dbReference type="RefSeq" id="WP_183601888.1">
    <property type="nucleotide sequence ID" value="NZ_JACHXK010000010.1"/>
</dbReference>